<evidence type="ECO:0000256" key="1">
    <source>
        <dbReference type="SAM" id="Phobius"/>
    </source>
</evidence>
<feature type="transmembrane region" description="Helical" evidence="1">
    <location>
        <begin position="52"/>
        <end position="72"/>
    </location>
</feature>
<keyword evidence="1" id="KW-0472">Membrane</keyword>
<dbReference type="InterPro" id="IPR025597">
    <property type="entry name" value="DUF4345"/>
</dbReference>
<keyword evidence="1" id="KW-0812">Transmembrane</keyword>
<reference evidence="3" key="1">
    <citation type="journal article" date="2019" name="Int. J. Syst. Evol. Microbiol.">
        <title>The Global Catalogue of Microorganisms (GCM) 10K type strain sequencing project: providing services to taxonomists for standard genome sequencing and annotation.</title>
        <authorList>
            <consortium name="The Broad Institute Genomics Platform"/>
            <consortium name="The Broad Institute Genome Sequencing Center for Infectious Disease"/>
            <person name="Wu L."/>
            <person name="Ma J."/>
        </authorList>
    </citation>
    <scope>NUCLEOTIDE SEQUENCE [LARGE SCALE GENOMIC DNA]</scope>
    <source>
        <strain evidence="3">JCM 31920</strain>
    </source>
</reference>
<protein>
    <recommendedName>
        <fullName evidence="4">DUF4345 domain-containing protein</fullName>
    </recommendedName>
</protein>
<dbReference type="RefSeq" id="WP_345029226.1">
    <property type="nucleotide sequence ID" value="NZ_BAABEY010000024.1"/>
</dbReference>
<dbReference type="EMBL" id="BAABEY010000024">
    <property type="protein sequence ID" value="GAA4440144.1"/>
    <property type="molecule type" value="Genomic_DNA"/>
</dbReference>
<organism evidence="2 3">
    <name type="scientific">Ravibacter arvi</name>
    <dbReference type="NCBI Taxonomy" id="2051041"/>
    <lineage>
        <taxon>Bacteria</taxon>
        <taxon>Pseudomonadati</taxon>
        <taxon>Bacteroidota</taxon>
        <taxon>Cytophagia</taxon>
        <taxon>Cytophagales</taxon>
        <taxon>Spirosomataceae</taxon>
        <taxon>Ravibacter</taxon>
    </lineage>
</organism>
<comment type="caution">
    <text evidence="2">The sequence shown here is derived from an EMBL/GenBank/DDBJ whole genome shotgun (WGS) entry which is preliminary data.</text>
</comment>
<evidence type="ECO:0008006" key="4">
    <source>
        <dbReference type="Google" id="ProtNLM"/>
    </source>
</evidence>
<evidence type="ECO:0000313" key="3">
    <source>
        <dbReference type="Proteomes" id="UP001501508"/>
    </source>
</evidence>
<dbReference type="Pfam" id="PF14248">
    <property type="entry name" value="DUF4345"/>
    <property type="match status" value="1"/>
</dbReference>
<feature type="transmembrane region" description="Helical" evidence="1">
    <location>
        <begin position="79"/>
        <end position="101"/>
    </location>
</feature>
<dbReference type="Proteomes" id="UP001501508">
    <property type="component" value="Unassembled WGS sequence"/>
</dbReference>
<gene>
    <name evidence="2" type="ORF">GCM10023091_23350</name>
</gene>
<accession>A0ABP8M033</accession>
<feature type="transmembrane region" description="Helical" evidence="1">
    <location>
        <begin position="113"/>
        <end position="131"/>
    </location>
</feature>
<keyword evidence="3" id="KW-1185">Reference proteome</keyword>
<sequence>MDTKNKLAGLIGKALVVISLSGLASVSLMAWWSPREVMALVGEQLTNTDSISSIRGIYGGVGIFIVAVLGFLWRIGLKLVLQFLAIFWLLYGASRIVTWIIDGPLGTFGRQWLIIELLLGVSCLMVCARIGKTSHAQIAKQNAGG</sequence>
<feature type="transmembrane region" description="Helical" evidence="1">
    <location>
        <begin position="7"/>
        <end position="32"/>
    </location>
</feature>
<proteinExistence type="predicted"/>
<evidence type="ECO:0000313" key="2">
    <source>
        <dbReference type="EMBL" id="GAA4440144.1"/>
    </source>
</evidence>
<name>A0ABP8M033_9BACT</name>
<keyword evidence="1" id="KW-1133">Transmembrane helix</keyword>